<evidence type="ECO:0000313" key="1">
    <source>
        <dbReference type="EMBL" id="AYV45228.1"/>
    </source>
</evidence>
<reference evidence="2 3" key="1">
    <citation type="submission" date="2017-12" db="EMBL/GenBank/DDBJ databases">
        <title>The genome sequence of Caulobacter flavus CGMCC1 15093.</title>
        <authorList>
            <person name="Gao J."/>
            <person name="Mao X."/>
            <person name="Sun J."/>
        </authorList>
    </citation>
    <scope>NUCLEOTIDE SEQUENCE [LARGE SCALE GENOMIC DNA]</scope>
    <source>
        <strain evidence="2 3">CGMCC1 15093</strain>
    </source>
</reference>
<reference evidence="1 4" key="2">
    <citation type="submission" date="2018-01" db="EMBL/GenBank/DDBJ databases">
        <title>Complete genome sequence of Caulobacter flavus RHGG3.</title>
        <authorList>
            <person name="Yang E."/>
        </authorList>
    </citation>
    <scope>NUCLEOTIDE SEQUENCE [LARGE SCALE GENOMIC DNA]</scope>
    <source>
        <strain evidence="1 4">RHGG3</strain>
    </source>
</reference>
<evidence type="ECO:0000313" key="3">
    <source>
        <dbReference type="Proteomes" id="UP000234483"/>
    </source>
</evidence>
<gene>
    <name evidence="1" type="ORF">C1707_02640</name>
    <name evidence="2" type="ORF">CFHF_03530</name>
</gene>
<proteinExistence type="predicted"/>
<dbReference type="RefSeq" id="WP_101711649.1">
    <property type="nucleotide sequence ID" value="NZ_CP026100.1"/>
</dbReference>
<dbReference type="Proteomes" id="UP000281192">
    <property type="component" value="Chromosome"/>
</dbReference>
<sequence length="261" mass="27344">MTSWIIGSALALALASPQDALTPVARPAGGEAVHALKAEGPPTVRPAGRAVVGDVLIAQPVRHAFTGVLSQDVLRDGRVAMRAGTRVIGVRQSFYSVATTRLQRSRGQMGEVRQNGNQTIWCAADPARSKTAVACLPFVNGVTRWVEASPPHYPVIRSFTPKAPLAGPVLVEPAPIEGLPPLRFTVVFAGWTPEGAAVDLNVESGDGPPATRRRVLERNADGGATLLALGGRLRLTPVAADPNAADIEIVITPSPTADPEF</sequence>
<organism evidence="2 3">
    <name type="scientific">Caulobacter flavus</name>
    <dbReference type="NCBI Taxonomy" id="1679497"/>
    <lineage>
        <taxon>Bacteria</taxon>
        <taxon>Pseudomonadati</taxon>
        <taxon>Pseudomonadota</taxon>
        <taxon>Alphaproteobacteria</taxon>
        <taxon>Caulobacterales</taxon>
        <taxon>Caulobacteraceae</taxon>
        <taxon>Caulobacter</taxon>
    </lineage>
</organism>
<name>A0A2N5CZ46_9CAUL</name>
<keyword evidence="4" id="KW-1185">Reference proteome</keyword>
<dbReference type="Proteomes" id="UP000234483">
    <property type="component" value="Unassembled WGS sequence"/>
</dbReference>
<accession>A0A2N5CZ46</accession>
<dbReference type="EMBL" id="PJRQ01000008">
    <property type="protein sequence ID" value="PLR19091.1"/>
    <property type="molecule type" value="Genomic_DNA"/>
</dbReference>
<protein>
    <submittedName>
        <fullName evidence="2">Uncharacterized protein</fullName>
    </submittedName>
</protein>
<dbReference type="AlphaFoldDB" id="A0A2N5CZ46"/>
<evidence type="ECO:0000313" key="4">
    <source>
        <dbReference type="Proteomes" id="UP000281192"/>
    </source>
</evidence>
<evidence type="ECO:0000313" key="2">
    <source>
        <dbReference type="EMBL" id="PLR19091.1"/>
    </source>
</evidence>
<dbReference type="KEGG" id="cfh:C1707_02640"/>
<dbReference type="EMBL" id="CP026100">
    <property type="protein sequence ID" value="AYV45228.1"/>
    <property type="molecule type" value="Genomic_DNA"/>
</dbReference>